<gene>
    <name evidence="2" type="ORF">ALC60_14815</name>
</gene>
<proteinExistence type="predicted"/>
<accession>A0A151WE95</accession>
<reference evidence="2 3" key="1">
    <citation type="submission" date="2015-09" db="EMBL/GenBank/DDBJ databases">
        <title>Trachymyrmex zeteki WGS genome.</title>
        <authorList>
            <person name="Nygaard S."/>
            <person name="Hu H."/>
            <person name="Boomsma J."/>
            <person name="Zhang G."/>
        </authorList>
    </citation>
    <scope>NUCLEOTIDE SEQUENCE [LARGE SCALE GENOMIC DNA]</scope>
    <source>
        <strain evidence="2">Tzet28-1</strain>
        <tissue evidence="2">Whole body</tissue>
    </source>
</reference>
<dbReference type="Proteomes" id="UP000075809">
    <property type="component" value="Unassembled WGS sequence"/>
</dbReference>
<evidence type="ECO:0000256" key="1">
    <source>
        <dbReference type="SAM" id="Coils"/>
    </source>
</evidence>
<evidence type="ECO:0000313" key="3">
    <source>
        <dbReference type="Proteomes" id="UP000075809"/>
    </source>
</evidence>
<organism evidence="2 3">
    <name type="scientific">Mycetomoellerius zeteki</name>
    <dbReference type="NCBI Taxonomy" id="64791"/>
    <lineage>
        <taxon>Eukaryota</taxon>
        <taxon>Metazoa</taxon>
        <taxon>Ecdysozoa</taxon>
        <taxon>Arthropoda</taxon>
        <taxon>Hexapoda</taxon>
        <taxon>Insecta</taxon>
        <taxon>Pterygota</taxon>
        <taxon>Neoptera</taxon>
        <taxon>Endopterygota</taxon>
        <taxon>Hymenoptera</taxon>
        <taxon>Apocrita</taxon>
        <taxon>Aculeata</taxon>
        <taxon>Formicoidea</taxon>
        <taxon>Formicidae</taxon>
        <taxon>Myrmicinae</taxon>
        <taxon>Mycetomoellerius</taxon>
    </lineage>
</organism>
<name>A0A151WE95_9HYME</name>
<sequence>MFFSINRSICERFDLSRSTLFSCFVRVMKALNEMAPHVIHWPTKQDLPSIKEKFKAMAGIDGVIDALDETYMSIKALSKDAETYRNRKQHVIRQYSCTDIYSIRQNLDKYFLHEEFILADKAYPTFKWCITPYMNRENLTRQQENFNTRRQILHNICLDFDDDLIREYVEEGMEAIMHNEQEEIMNEMNEEKKRLENERQDALCRELYCNGGRQI</sequence>
<keyword evidence="3" id="KW-1185">Reference proteome</keyword>
<feature type="coiled-coil region" evidence="1">
    <location>
        <begin position="178"/>
        <end position="205"/>
    </location>
</feature>
<dbReference type="STRING" id="64791.A0A151WE95"/>
<keyword evidence="1" id="KW-0175">Coiled coil</keyword>
<dbReference type="AlphaFoldDB" id="A0A151WE95"/>
<evidence type="ECO:0000313" key="2">
    <source>
        <dbReference type="EMBL" id="KYQ46193.1"/>
    </source>
</evidence>
<dbReference type="EMBL" id="KQ983242">
    <property type="protein sequence ID" value="KYQ46193.1"/>
    <property type="molecule type" value="Genomic_DNA"/>
</dbReference>
<protein>
    <submittedName>
        <fullName evidence="2">Putative nuclease HARBI1</fullName>
    </submittedName>
</protein>